<evidence type="ECO:0000313" key="1">
    <source>
        <dbReference type="EMBL" id="MBP2168842.1"/>
    </source>
</evidence>
<dbReference type="EMBL" id="JAGGMQ010000001">
    <property type="protein sequence ID" value="MBP2168842.1"/>
    <property type="molecule type" value="Genomic_DNA"/>
</dbReference>
<comment type="caution">
    <text evidence="1">The sequence shown here is derived from an EMBL/GenBank/DDBJ whole genome shotgun (WGS) entry which is preliminary data.</text>
</comment>
<name>A0ABS4P867_9GAMM</name>
<gene>
    <name evidence="1" type="ORF">J2125_002034</name>
</gene>
<accession>A0ABS4P867</accession>
<reference evidence="2" key="2">
    <citation type="submission" date="2023-07" db="EMBL/GenBank/DDBJ databases">
        <title>Genome mining of underrepresented organisms for secondary metabolites.</title>
        <authorList>
            <person name="D'Agostino P.M."/>
        </authorList>
    </citation>
    <scope>NUCLEOTIDE SEQUENCE [LARGE SCALE GENOMIC DNA]</scope>
    <source>
        <strain evidence="2">WS4403</strain>
    </source>
</reference>
<protein>
    <submittedName>
        <fullName evidence="1">Uncharacterized protein</fullName>
    </submittedName>
</protein>
<reference evidence="1 2" key="1">
    <citation type="submission" date="2021-03" db="EMBL/GenBank/DDBJ databases">
        <authorList>
            <person name="D'Agostino P."/>
            <person name="Huntemann M."/>
            <person name="Clum A."/>
            <person name="Spunde A."/>
            <person name="Palaniappan K."/>
            <person name="Ritter S."/>
            <person name="Mikhailova N."/>
            <person name="Chen I.-M."/>
            <person name="Stamatis D."/>
            <person name="Reddy T."/>
            <person name="O'Malley R."/>
            <person name="Daum C."/>
            <person name="Shapiro N."/>
            <person name="Ivanova N."/>
            <person name="Kyrpides N."/>
            <person name="Woyke T."/>
        </authorList>
    </citation>
    <scope>NUCLEOTIDE SEQUENCE [LARGE SCALE GENOMIC DNA]</scope>
    <source>
        <strain evidence="1 2">WS4403</strain>
    </source>
</reference>
<evidence type="ECO:0000313" key="2">
    <source>
        <dbReference type="Proteomes" id="UP001195624"/>
    </source>
</evidence>
<keyword evidence="2" id="KW-1185">Reference proteome</keyword>
<sequence length="36" mass="4187">MSLLRYTKWILRGLVIVASQNLPELDYPPSSFIMYA</sequence>
<dbReference type="Proteomes" id="UP001195624">
    <property type="component" value="Unassembled WGS sequence"/>
</dbReference>
<organism evidence="1 2">
    <name type="scientific">Winslowiella toletana</name>
    <dbReference type="NCBI Taxonomy" id="92490"/>
    <lineage>
        <taxon>Bacteria</taxon>
        <taxon>Pseudomonadati</taxon>
        <taxon>Pseudomonadota</taxon>
        <taxon>Gammaproteobacteria</taxon>
        <taxon>Enterobacterales</taxon>
        <taxon>Erwiniaceae</taxon>
        <taxon>Winslowiella</taxon>
    </lineage>
</organism>
<proteinExistence type="predicted"/>